<evidence type="ECO:0000313" key="6">
    <source>
        <dbReference type="EMBL" id="EEC94515.1"/>
    </source>
</evidence>
<dbReference type="GO" id="GO:0016787">
    <property type="term" value="F:hydrolase activity"/>
    <property type="evidence" value="ECO:0007669"/>
    <property type="project" value="UniProtKB-KW"/>
</dbReference>
<organism evidence="6 7">
    <name type="scientific">Parabacteroides johnsonii DSM 18315</name>
    <dbReference type="NCBI Taxonomy" id="537006"/>
    <lineage>
        <taxon>Bacteria</taxon>
        <taxon>Pseudomonadati</taxon>
        <taxon>Bacteroidota</taxon>
        <taxon>Bacteroidia</taxon>
        <taxon>Bacteroidales</taxon>
        <taxon>Tannerellaceae</taxon>
        <taxon>Parabacteroides</taxon>
    </lineage>
</organism>
<gene>
    <name evidence="6" type="ORF">PRABACTJOHN_04150</name>
</gene>
<dbReference type="STRING" id="537006.PRABACTJOHN_04150"/>
<accession>B7BGC8</accession>
<dbReference type="Proteomes" id="UP000005510">
    <property type="component" value="Unassembled WGS sequence"/>
</dbReference>
<keyword evidence="4" id="KW-0547">Nucleotide-binding</keyword>
<protein>
    <submittedName>
        <fullName evidence="6">Putative toxin-antitoxin system, antitoxin component</fullName>
    </submittedName>
</protein>
<evidence type="ECO:0000313" key="7">
    <source>
        <dbReference type="Proteomes" id="UP000005510"/>
    </source>
</evidence>
<keyword evidence="2" id="KW-1277">Toxin-antitoxin system</keyword>
<evidence type="ECO:0000256" key="2">
    <source>
        <dbReference type="ARBA" id="ARBA00022649"/>
    </source>
</evidence>
<reference evidence="6 7" key="1">
    <citation type="submission" date="2008-10" db="EMBL/GenBank/DDBJ databases">
        <title>Draft genome sequence of Parabacteroides johnsonii (DSM 18315).</title>
        <authorList>
            <person name="Sudarsanam P."/>
            <person name="Ley R."/>
            <person name="Guruge J."/>
            <person name="Turnbaugh P.J."/>
            <person name="Mahowald M."/>
            <person name="Liep D."/>
            <person name="Gordon J."/>
        </authorList>
    </citation>
    <scope>NUCLEOTIDE SEQUENCE [LARGE SCALE GENOMIC DNA]</scope>
    <source>
        <strain evidence="6 7">DSM 18315</strain>
    </source>
</reference>
<dbReference type="GeneID" id="93410189"/>
<dbReference type="RefSeq" id="WP_008152821.1">
    <property type="nucleotide sequence ID" value="NZ_CP102285.1"/>
</dbReference>
<evidence type="ECO:0000256" key="1">
    <source>
        <dbReference type="ARBA" id="ARBA00022553"/>
    </source>
</evidence>
<dbReference type="Pfam" id="PF01934">
    <property type="entry name" value="HepT-like"/>
    <property type="match status" value="1"/>
</dbReference>
<keyword evidence="1" id="KW-0597">Phosphoprotein</keyword>
<dbReference type="GO" id="GO:0110001">
    <property type="term" value="C:toxin-antitoxin complex"/>
    <property type="evidence" value="ECO:0007669"/>
    <property type="project" value="InterPro"/>
</dbReference>
<dbReference type="InterPro" id="IPR008201">
    <property type="entry name" value="HepT-like"/>
</dbReference>
<comment type="caution">
    <text evidence="6">The sequence shown here is derived from an EMBL/GenBank/DDBJ whole genome shotgun (WGS) entry which is preliminary data.</text>
</comment>
<sequence>MYYDKELARNSLQQIENAILKIEERASSFHSADDFLKTPFGMAMLDAICMQFIAIGESLKGLDKMTNNKLLPTHPEIPWKRIKGLRDIVAHHYFEIDIDVIWWILSHELQPLKKAITSMLSDLSE</sequence>
<dbReference type="GO" id="GO:0004540">
    <property type="term" value="F:RNA nuclease activity"/>
    <property type="evidence" value="ECO:0007669"/>
    <property type="project" value="InterPro"/>
</dbReference>
<proteinExistence type="predicted"/>
<keyword evidence="3" id="KW-0540">Nuclease</keyword>
<dbReference type="InterPro" id="IPR051813">
    <property type="entry name" value="HepT_RNase_toxin"/>
</dbReference>
<dbReference type="PANTHER" id="PTHR34139">
    <property type="entry name" value="UPF0331 PROTEIN MJ0127"/>
    <property type="match status" value="1"/>
</dbReference>
<keyword evidence="5" id="KW-0378">Hydrolase</keyword>
<evidence type="ECO:0000256" key="3">
    <source>
        <dbReference type="ARBA" id="ARBA00022722"/>
    </source>
</evidence>
<dbReference type="EMBL" id="ABYH01000410">
    <property type="protein sequence ID" value="EEC94515.1"/>
    <property type="molecule type" value="Genomic_DNA"/>
</dbReference>
<dbReference type="GO" id="GO:0000166">
    <property type="term" value="F:nucleotide binding"/>
    <property type="evidence" value="ECO:0007669"/>
    <property type="project" value="UniProtKB-KW"/>
</dbReference>
<name>B7BGC8_9BACT</name>
<evidence type="ECO:0000256" key="4">
    <source>
        <dbReference type="ARBA" id="ARBA00022741"/>
    </source>
</evidence>
<evidence type="ECO:0000256" key="5">
    <source>
        <dbReference type="ARBA" id="ARBA00022801"/>
    </source>
</evidence>
<reference evidence="6 7" key="2">
    <citation type="submission" date="2008-10" db="EMBL/GenBank/DDBJ databases">
        <authorList>
            <person name="Fulton L."/>
            <person name="Clifton S."/>
            <person name="Fulton B."/>
            <person name="Xu J."/>
            <person name="Minx P."/>
            <person name="Pepin K.H."/>
            <person name="Johnson M."/>
            <person name="Bhonagiri V."/>
            <person name="Nash W.E."/>
            <person name="Mardis E.R."/>
            <person name="Wilson R.K."/>
        </authorList>
    </citation>
    <scope>NUCLEOTIDE SEQUENCE [LARGE SCALE GENOMIC DNA]</scope>
    <source>
        <strain evidence="6 7">DSM 18315</strain>
    </source>
</reference>
<dbReference type="HOGENOM" id="CLU_142825_2_0_10"/>
<dbReference type="AlphaFoldDB" id="B7BGC8"/>
<dbReference type="PANTHER" id="PTHR34139:SF1">
    <property type="entry name" value="RNASE MJ1380-RELATED"/>
    <property type="match status" value="1"/>
</dbReference>